<dbReference type="SUPFAM" id="SSF52047">
    <property type="entry name" value="RNI-like"/>
    <property type="match status" value="1"/>
</dbReference>
<organism evidence="1 2">
    <name type="scientific">Mycena sanguinolenta</name>
    <dbReference type="NCBI Taxonomy" id="230812"/>
    <lineage>
        <taxon>Eukaryota</taxon>
        <taxon>Fungi</taxon>
        <taxon>Dikarya</taxon>
        <taxon>Basidiomycota</taxon>
        <taxon>Agaricomycotina</taxon>
        <taxon>Agaricomycetes</taxon>
        <taxon>Agaricomycetidae</taxon>
        <taxon>Agaricales</taxon>
        <taxon>Marasmiineae</taxon>
        <taxon>Mycenaceae</taxon>
        <taxon>Mycena</taxon>
    </lineage>
</organism>
<reference evidence="1" key="1">
    <citation type="submission" date="2020-05" db="EMBL/GenBank/DDBJ databases">
        <title>Mycena genomes resolve the evolution of fungal bioluminescence.</title>
        <authorList>
            <person name="Tsai I.J."/>
        </authorList>
    </citation>
    <scope>NUCLEOTIDE SEQUENCE</scope>
    <source>
        <strain evidence="1">160909Yilan</strain>
    </source>
</reference>
<gene>
    <name evidence="1" type="ORF">MSAN_01046600</name>
</gene>
<name>A0A8H6YS86_9AGAR</name>
<dbReference type="AlphaFoldDB" id="A0A8H6YS86"/>
<dbReference type="Gene3D" id="3.80.10.10">
    <property type="entry name" value="Ribonuclease Inhibitor"/>
    <property type="match status" value="1"/>
</dbReference>
<keyword evidence="2" id="KW-1185">Reference proteome</keyword>
<sequence>MDPLPPDKPILSFCDAPKLRDVHIARRYATRIQLPWHQLTKFRPMWIDVEDCLELLRHASNLVDAQLRLNSTYCYYFDYVALPNTILLPQLQSLDLSGPWRDEEVLPIALLQYLETPVLKSLTLCFMEERNGVYDISPFLSFVSQPLFQLQTLTLSSLPTTVDDLSTA</sequence>
<protein>
    <submittedName>
        <fullName evidence="1">Uncharacterized protein</fullName>
    </submittedName>
</protein>
<dbReference type="OrthoDB" id="3249706at2759"/>
<accession>A0A8H6YS86</accession>
<dbReference type="Proteomes" id="UP000623467">
    <property type="component" value="Unassembled WGS sequence"/>
</dbReference>
<dbReference type="EMBL" id="JACAZH010000007">
    <property type="protein sequence ID" value="KAF7363886.1"/>
    <property type="molecule type" value="Genomic_DNA"/>
</dbReference>
<proteinExistence type="predicted"/>
<dbReference type="InterPro" id="IPR032675">
    <property type="entry name" value="LRR_dom_sf"/>
</dbReference>
<evidence type="ECO:0000313" key="2">
    <source>
        <dbReference type="Proteomes" id="UP000623467"/>
    </source>
</evidence>
<comment type="caution">
    <text evidence="1">The sequence shown here is derived from an EMBL/GenBank/DDBJ whole genome shotgun (WGS) entry which is preliminary data.</text>
</comment>
<evidence type="ECO:0000313" key="1">
    <source>
        <dbReference type="EMBL" id="KAF7363886.1"/>
    </source>
</evidence>